<feature type="signal peptide" evidence="1">
    <location>
        <begin position="1"/>
        <end position="24"/>
    </location>
</feature>
<protein>
    <submittedName>
        <fullName evidence="2">Uncharacterized protein</fullName>
    </submittedName>
</protein>
<organism evidence="2 3">
    <name type="scientific">Halomicronema hongdechloris C2206</name>
    <dbReference type="NCBI Taxonomy" id="1641165"/>
    <lineage>
        <taxon>Bacteria</taxon>
        <taxon>Bacillati</taxon>
        <taxon>Cyanobacteriota</taxon>
        <taxon>Cyanophyceae</taxon>
        <taxon>Nodosilineales</taxon>
        <taxon>Nodosilineaceae</taxon>
        <taxon>Halomicronema</taxon>
    </lineage>
</organism>
<keyword evidence="3" id="KW-1185">Reference proteome</keyword>
<feature type="chain" id="PRO_5012283407" evidence="1">
    <location>
        <begin position="25"/>
        <end position="78"/>
    </location>
</feature>
<dbReference type="EMBL" id="CP021983">
    <property type="protein sequence ID" value="ASC69084.1"/>
    <property type="molecule type" value="Genomic_DNA"/>
</dbReference>
<name>A0A1Z3HFK9_9CYAN</name>
<dbReference type="RefSeq" id="WP_080805634.1">
    <property type="nucleotide sequence ID" value="NZ_CP021983.2"/>
</dbReference>
<dbReference type="Proteomes" id="UP000191901">
    <property type="component" value="Chromosome"/>
</dbReference>
<dbReference type="AlphaFoldDB" id="A0A1Z3HFK9"/>
<evidence type="ECO:0000313" key="2">
    <source>
        <dbReference type="EMBL" id="ASC69084.1"/>
    </source>
</evidence>
<evidence type="ECO:0000256" key="1">
    <source>
        <dbReference type="SAM" id="SignalP"/>
    </source>
</evidence>
<reference evidence="2 3" key="1">
    <citation type="journal article" date="2016" name="Biochim. Biophys. Acta">
        <title>Characterization of red-shifted phycobilisomes isolated from the chlorophyll f-containing cyanobacterium Halomicronema hongdechloris.</title>
        <authorList>
            <person name="Li Y."/>
            <person name="Lin Y."/>
            <person name="Garvey C.J."/>
            <person name="Birch D."/>
            <person name="Corkery R.W."/>
            <person name="Loughlin P.C."/>
            <person name="Scheer H."/>
            <person name="Willows R.D."/>
            <person name="Chen M."/>
        </authorList>
    </citation>
    <scope>NUCLEOTIDE SEQUENCE [LARGE SCALE GENOMIC DNA]</scope>
    <source>
        <strain evidence="2 3">C2206</strain>
    </source>
</reference>
<sequence>MATSLANIKISRLLLAIAVTVAVADACPHPSLGPSLLSQAFQRVQQVMTGRSQETRSLVTEQLSAPNQAQLPRQLDLF</sequence>
<proteinExistence type="predicted"/>
<keyword evidence="1" id="KW-0732">Signal</keyword>
<accession>A0A1Z3HFK9</accession>
<evidence type="ECO:0000313" key="3">
    <source>
        <dbReference type="Proteomes" id="UP000191901"/>
    </source>
</evidence>
<dbReference type="KEGG" id="hhg:XM38_000100"/>
<gene>
    <name evidence="2" type="ORF">XM38_000100</name>
</gene>